<feature type="region of interest" description="Disordered" evidence="1">
    <location>
        <begin position="1"/>
        <end position="62"/>
    </location>
</feature>
<evidence type="ECO:0000313" key="2">
    <source>
        <dbReference type="EMBL" id="CAL5225111.1"/>
    </source>
</evidence>
<evidence type="ECO:0000256" key="1">
    <source>
        <dbReference type="SAM" id="MobiDB-lite"/>
    </source>
</evidence>
<dbReference type="SUPFAM" id="SSF101447">
    <property type="entry name" value="Formin homology 2 domain (FH2 domain)"/>
    <property type="match status" value="1"/>
</dbReference>
<evidence type="ECO:0000313" key="3">
    <source>
        <dbReference type="Proteomes" id="UP001497392"/>
    </source>
</evidence>
<proteinExistence type="predicted"/>
<name>A0ABP1G1G8_9CHLO</name>
<organism evidence="2 3">
    <name type="scientific">Coccomyxa viridis</name>
    <dbReference type="NCBI Taxonomy" id="1274662"/>
    <lineage>
        <taxon>Eukaryota</taxon>
        <taxon>Viridiplantae</taxon>
        <taxon>Chlorophyta</taxon>
        <taxon>core chlorophytes</taxon>
        <taxon>Trebouxiophyceae</taxon>
        <taxon>Trebouxiophyceae incertae sedis</taxon>
        <taxon>Coccomyxaceae</taxon>
        <taxon>Coccomyxa</taxon>
    </lineage>
</organism>
<comment type="caution">
    <text evidence="2">The sequence shown here is derived from an EMBL/GenBank/DDBJ whole genome shotgun (WGS) entry which is preliminary data.</text>
</comment>
<gene>
    <name evidence="2" type="primary">g7889</name>
    <name evidence="2" type="ORF">VP750_LOCUS6770</name>
</gene>
<reference evidence="2 3" key="1">
    <citation type="submission" date="2024-06" db="EMBL/GenBank/DDBJ databases">
        <authorList>
            <person name="Kraege A."/>
            <person name="Thomma B."/>
        </authorList>
    </citation>
    <scope>NUCLEOTIDE SEQUENCE [LARGE SCALE GENOMIC DNA]</scope>
</reference>
<sequence>MADAEGQAGSPQIKRASMLSPLRSPVVGAPSPKAPPPPPPPPPPPIPTAGPGAHWGSLGKASSKTDLGIAQASFIDELARVGRSGLKKVKKENVTSTPPLSELEKLRMKIRKQVGHDNASDDGLD</sequence>
<dbReference type="Proteomes" id="UP001497392">
    <property type="component" value="Unassembled WGS sequence"/>
</dbReference>
<dbReference type="EMBL" id="CAXHTA020000012">
    <property type="protein sequence ID" value="CAL5225111.1"/>
    <property type="molecule type" value="Genomic_DNA"/>
</dbReference>
<protein>
    <submittedName>
        <fullName evidence="2">G7889 protein</fullName>
    </submittedName>
</protein>
<feature type="compositionally biased region" description="Pro residues" evidence="1">
    <location>
        <begin position="32"/>
        <end position="48"/>
    </location>
</feature>
<accession>A0ABP1G1G8</accession>
<keyword evidence="3" id="KW-1185">Reference proteome</keyword>
<feature type="region of interest" description="Disordered" evidence="1">
    <location>
        <begin position="90"/>
        <end position="125"/>
    </location>
</feature>